<dbReference type="InterPro" id="IPR005501">
    <property type="entry name" value="LamB/YcsF/PxpA-like"/>
</dbReference>
<dbReference type="PATRIC" id="fig|344882.3.peg.496"/>
<dbReference type="OrthoDB" id="9773478at2"/>
<dbReference type="GO" id="GO:0005975">
    <property type="term" value="P:carbohydrate metabolic process"/>
    <property type="evidence" value="ECO:0007669"/>
    <property type="project" value="InterPro"/>
</dbReference>
<dbReference type="PANTHER" id="PTHR30292">
    <property type="entry name" value="UNCHARACTERIZED PROTEIN YBGL-RELATED"/>
    <property type="match status" value="1"/>
</dbReference>
<dbReference type="AlphaFoldDB" id="A0A0R0CTG6"/>
<evidence type="ECO:0000313" key="1">
    <source>
        <dbReference type="EMBL" id="KRG68916.1"/>
    </source>
</evidence>
<dbReference type="STRING" id="344882.ABB29_10625"/>
<gene>
    <name evidence="1" type="ORF">ABB29_10625</name>
</gene>
<accession>A0A0R0CTG6</accession>
<dbReference type="Gene3D" id="3.20.20.370">
    <property type="entry name" value="Glycoside hydrolase/deacetylase"/>
    <property type="match status" value="1"/>
</dbReference>
<organism evidence="1 2">
    <name type="scientific">Pseudoxanthomonas dokdonensis</name>
    <dbReference type="NCBI Taxonomy" id="344882"/>
    <lineage>
        <taxon>Bacteria</taxon>
        <taxon>Pseudomonadati</taxon>
        <taxon>Pseudomonadota</taxon>
        <taxon>Gammaproteobacteria</taxon>
        <taxon>Lysobacterales</taxon>
        <taxon>Lysobacteraceae</taxon>
        <taxon>Pseudoxanthomonas</taxon>
    </lineage>
</organism>
<sequence>MNKPHIDFNCDLGEGIGNDAAILPFVSSANIATGGHAGDDISMRETMLLCLQHGVAIGAHPAYPDREHFGRRELQLAPAEIHATVLAQLRRMADVAGDIDGARLHHVKPHGALYNQAARDPLIAEAIARAVRDHDPRLRLVGLSGSALPAAGQAIGLQVVHEVFAERRYEDDGSLTPRRHADASIDDIELAVQQVQRLLSDSQVLSRQGHLVDVVADSVCLHGDRADAVSFAQQLHAAIVGSGYVISAIGAEH</sequence>
<reference evidence="1 2" key="1">
    <citation type="submission" date="2015-05" db="EMBL/GenBank/DDBJ databases">
        <title>Genome sequencing and analysis of members of genus Stenotrophomonas.</title>
        <authorList>
            <person name="Patil P.P."/>
            <person name="Midha S."/>
            <person name="Patil P.B."/>
        </authorList>
    </citation>
    <scope>NUCLEOTIDE SEQUENCE [LARGE SCALE GENOMIC DNA]</scope>
    <source>
        <strain evidence="1 2">DSM 21858</strain>
    </source>
</reference>
<dbReference type="CDD" id="cd10801">
    <property type="entry name" value="LamB_YcsF_like_1"/>
    <property type="match status" value="1"/>
</dbReference>
<dbReference type="Pfam" id="PF03746">
    <property type="entry name" value="LamB_YcsF"/>
    <property type="match status" value="1"/>
</dbReference>
<comment type="caution">
    <text evidence="1">The sequence shown here is derived from an EMBL/GenBank/DDBJ whole genome shotgun (WGS) entry which is preliminary data.</text>
</comment>
<dbReference type="InterPro" id="IPR011330">
    <property type="entry name" value="Glyco_hydro/deAcase_b/a-brl"/>
</dbReference>
<dbReference type="NCBIfam" id="NF003814">
    <property type="entry name" value="PRK05406.1-3"/>
    <property type="match status" value="1"/>
</dbReference>
<dbReference type="Proteomes" id="UP000052052">
    <property type="component" value="Unassembled WGS sequence"/>
</dbReference>
<dbReference type="NCBIfam" id="NF003816">
    <property type="entry name" value="PRK05406.1-5"/>
    <property type="match status" value="1"/>
</dbReference>
<dbReference type="PANTHER" id="PTHR30292:SF0">
    <property type="entry name" value="5-OXOPROLINASE SUBUNIT A"/>
    <property type="match status" value="1"/>
</dbReference>
<dbReference type="SUPFAM" id="SSF88713">
    <property type="entry name" value="Glycoside hydrolase/deacetylase"/>
    <property type="match status" value="1"/>
</dbReference>
<dbReference type="EMBL" id="LDJL01000011">
    <property type="protein sequence ID" value="KRG68916.1"/>
    <property type="molecule type" value="Genomic_DNA"/>
</dbReference>
<evidence type="ECO:0000313" key="2">
    <source>
        <dbReference type="Proteomes" id="UP000052052"/>
    </source>
</evidence>
<name>A0A0R0CTG6_9GAMM</name>
<protein>
    <submittedName>
        <fullName evidence="1">LamB/YcsF family protein</fullName>
    </submittedName>
</protein>
<dbReference type="RefSeq" id="WP_057658842.1">
    <property type="nucleotide sequence ID" value="NZ_LDJL01000011.1"/>
</dbReference>
<keyword evidence="2" id="KW-1185">Reference proteome</keyword>
<proteinExistence type="predicted"/>